<proteinExistence type="predicted"/>
<reference evidence="1 2" key="1">
    <citation type="journal article" date="2016" name="Mol. Biol. Evol.">
        <title>Comparative Genomics of Early-Diverging Mushroom-Forming Fungi Provides Insights into the Origins of Lignocellulose Decay Capabilities.</title>
        <authorList>
            <person name="Nagy L.G."/>
            <person name="Riley R."/>
            <person name="Tritt A."/>
            <person name="Adam C."/>
            <person name="Daum C."/>
            <person name="Floudas D."/>
            <person name="Sun H."/>
            <person name="Yadav J.S."/>
            <person name="Pangilinan J."/>
            <person name="Larsson K.H."/>
            <person name="Matsuura K."/>
            <person name="Barry K."/>
            <person name="Labutti K."/>
            <person name="Kuo R."/>
            <person name="Ohm R.A."/>
            <person name="Bhattacharya S.S."/>
            <person name="Shirouzu T."/>
            <person name="Yoshinaga Y."/>
            <person name="Martin F.M."/>
            <person name="Grigoriev I.V."/>
            <person name="Hibbett D.S."/>
        </authorList>
    </citation>
    <scope>NUCLEOTIDE SEQUENCE [LARGE SCALE GENOMIC DNA]</scope>
    <source>
        <strain evidence="1 2">CBS 109695</strain>
    </source>
</reference>
<dbReference type="Proteomes" id="UP000076532">
    <property type="component" value="Unassembled WGS sequence"/>
</dbReference>
<keyword evidence="2" id="KW-1185">Reference proteome</keyword>
<gene>
    <name evidence="1" type="ORF">FIBSPDRAFT_900793</name>
</gene>
<evidence type="ECO:0000313" key="1">
    <source>
        <dbReference type="EMBL" id="KZP09080.1"/>
    </source>
</evidence>
<organism evidence="1 2">
    <name type="scientific">Athelia psychrophila</name>
    <dbReference type="NCBI Taxonomy" id="1759441"/>
    <lineage>
        <taxon>Eukaryota</taxon>
        <taxon>Fungi</taxon>
        <taxon>Dikarya</taxon>
        <taxon>Basidiomycota</taxon>
        <taxon>Agaricomycotina</taxon>
        <taxon>Agaricomycetes</taxon>
        <taxon>Agaricomycetidae</taxon>
        <taxon>Atheliales</taxon>
        <taxon>Atheliaceae</taxon>
        <taxon>Athelia</taxon>
    </lineage>
</organism>
<sequence>MLNQLTPWTKPIQSAKHAFDTCTDMVSATATIFANPLQDGNDVQTSLAQNIQRLYRASNILHESHKLNIQTNLQLLEFMMKWHAITSLNRKCTIRDTHEAQLPDILPSVQKGIPANANMMFDTM</sequence>
<name>A0A165Y0I6_9AGAM</name>
<dbReference type="EMBL" id="KV417708">
    <property type="protein sequence ID" value="KZP09080.1"/>
    <property type="molecule type" value="Genomic_DNA"/>
</dbReference>
<evidence type="ECO:0000313" key="2">
    <source>
        <dbReference type="Proteomes" id="UP000076532"/>
    </source>
</evidence>
<protein>
    <submittedName>
        <fullName evidence="1">Uncharacterized protein</fullName>
    </submittedName>
</protein>
<accession>A0A165Y0I6</accession>
<dbReference type="AlphaFoldDB" id="A0A165Y0I6"/>